<dbReference type="SUPFAM" id="SSF63825">
    <property type="entry name" value="YWTD domain"/>
    <property type="match status" value="1"/>
</dbReference>
<feature type="chain" id="PRO_5012476292" evidence="1">
    <location>
        <begin position="28"/>
        <end position="292"/>
    </location>
</feature>
<dbReference type="AlphaFoldDB" id="A0A1L3J6B9"/>
<proteinExistence type="predicted"/>
<dbReference type="OrthoDB" id="7675395at2"/>
<protein>
    <submittedName>
        <fullName evidence="2">Uncharacterized protein</fullName>
    </submittedName>
</protein>
<sequence length="292" mass="32397">MLRKYIKMKIKYFFQVLAFLIFSPMVSQEMSSPKLIAEVEGLAHCESVVYDSKRDLYYVSVMADRKEGDGKIATVSTNGVIKDLNFVTGLNNPKGIALKGNSLYVSDEVVLLEIDMDSGEILNEFKGYGAKSLNDVAVDKKGNVFVSDMGNSSIYKLDTKGNFKEWLKSSELQTPNGLLAVNKDLYVAGWASDATKGSDEPKGGFIKLSTTGKEVVKLTNELGNLDGIQKFDDNSFLVSAWNSGEIYKISKEGKVELVMKAQRSVGDILYIPEKKVLALPMNIQNKLMIYEY</sequence>
<evidence type="ECO:0000313" key="2">
    <source>
        <dbReference type="EMBL" id="APG60689.1"/>
    </source>
</evidence>
<dbReference type="Gene3D" id="2.120.10.30">
    <property type="entry name" value="TolB, C-terminal domain"/>
    <property type="match status" value="1"/>
</dbReference>
<dbReference type="InterPro" id="IPR011042">
    <property type="entry name" value="6-blade_b-propeller_TolB-like"/>
</dbReference>
<dbReference type="EMBL" id="CP018153">
    <property type="protein sequence ID" value="APG60689.1"/>
    <property type="molecule type" value="Genomic_DNA"/>
</dbReference>
<name>A0A1L3J6B9_9FLAO</name>
<accession>A0A1L3J6B9</accession>
<keyword evidence="3" id="KW-1185">Reference proteome</keyword>
<evidence type="ECO:0000313" key="3">
    <source>
        <dbReference type="Proteomes" id="UP000182510"/>
    </source>
</evidence>
<evidence type="ECO:0000256" key="1">
    <source>
        <dbReference type="SAM" id="SignalP"/>
    </source>
</evidence>
<keyword evidence="1" id="KW-0732">Signal</keyword>
<organism evidence="2 3">
    <name type="scientific">Christiangramia salexigens</name>
    <dbReference type="NCBI Taxonomy" id="1913577"/>
    <lineage>
        <taxon>Bacteria</taxon>
        <taxon>Pseudomonadati</taxon>
        <taxon>Bacteroidota</taxon>
        <taxon>Flavobacteriia</taxon>
        <taxon>Flavobacteriales</taxon>
        <taxon>Flavobacteriaceae</taxon>
        <taxon>Christiangramia</taxon>
    </lineage>
</organism>
<dbReference type="STRING" id="1913577.LPB144_09870"/>
<feature type="signal peptide" evidence="1">
    <location>
        <begin position="1"/>
        <end position="27"/>
    </location>
</feature>
<dbReference type="KEGG" id="grl:LPB144_09870"/>
<reference evidence="2 3" key="1">
    <citation type="submission" date="2016-11" db="EMBL/GenBank/DDBJ databases">
        <title>Gramella sp. LPB0144 isolated from marine environment.</title>
        <authorList>
            <person name="Kim E."/>
            <person name="Yi H."/>
        </authorList>
    </citation>
    <scope>NUCLEOTIDE SEQUENCE [LARGE SCALE GENOMIC DNA]</scope>
    <source>
        <strain evidence="2 3">LPB0144</strain>
    </source>
</reference>
<gene>
    <name evidence="2" type="ORF">LPB144_09870</name>
</gene>
<dbReference type="Proteomes" id="UP000182510">
    <property type="component" value="Chromosome"/>
</dbReference>